<dbReference type="NCBIfam" id="TIGR02481">
    <property type="entry name" value="hemeryth_dom"/>
    <property type="match status" value="1"/>
</dbReference>
<dbReference type="InterPro" id="IPR012827">
    <property type="entry name" value="Hemerythrin_metal-bd"/>
</dbReference>
<dbReference type="NCBIfam" id="NF033749">
    <property type="entry name" value="bact_hemeryth"/>
    <property type="match status" value="1"/>
</dbReference>
<keyword evidence="3" id="KW-0479">Metal-binding</keyword>
<keyword evidence="2" id="KW-0813">Transport</keyword>
<evidence type="ECO:0000256" key="4">
    <source>
        <dbReference type="ARBA" id="ARBA00023004"/>
    </source>
</evidence>
<evidence type="ECO:0000256" key="1">
    <source>
        <dbReference type="ARBA" id="ARBA00010587"/>
    </source>
</evidence>
<dbReference type="InterPro" id="IPR016131">
    <property type="entry name" value="Haemerythrin_Fe_BS"/>
</dbReference>
<feature type="domain" description="Hemerythrin-like" evidence="5">
    <location>
        <begin position="19"/>
        <end position="131"/>
    </location>
</feature>
<keyword evidence="4" id="KW-0408">Iron</keyword>
<dbReference type="Gene3D" id="1.20.120.50">
    <property type="entry name" value="Hemerythrin-like"/>
    <property type="match status" value="1"/>
</dbReference>
<dbReference type="EMBL" id="JADIMS010000101">
    <property type="protein sequence ID" value="MBO8450557.1"/>
    <property type="molecule type" value="Genomic_DNA"/>
</dbReference>
<reference evidence="6" key="2">
    <citation type="journal article" date="2021" name="PeerJ">
        <title>Extensive microbial diversity within the chicken gut microbiome revealed by metagenomics and culture.</title>
        <authorList>
            <person name="Gilroy R."/>
            <person name="Ravi A."/>
            <person name="Getino M."/>
            <person name="Pursley I."/>
            <person name="Horton D.L."/>
            <person name="Alikhan N.F."/>
            <person name="Baker D."/>
            <person name="Gharbi K."/>
            <person name="Hall N."/>
            <person name="Watson M."/>
            <person name="Adriaenssens E.M."/>
            <person name="Foster-Nyarko E."/>
            <person name="Jarju S."/>
            <person name="Secka A."/>
            <person name="Antonio M."/>
            <person name="Oren A."/>
            <person name="Chaudhuri R.R."/>
            <person name="La Ragione R."/>
            <person name="Hildebrand F."/>
            <person name="Pallen M.J."/>
        </authorList>
    </citation>
    <scope>NUCLEOTIDE SEQUENCE</scope>
    <source>
        <strain evidence="6">B3-4054</strain>
    </source>
</reference>
<proteinExistence type="inferred from homology"/>
<comment type="similarity">
    <text evidence="1">Belongs to the hemerythrin family.</text>
</comment>
<dbReference type="InterPro" id="IPR035938">
    <property type="entry name" value="Hemerythrin-like_sf"/>
</dbReference>
<dbReference type="Pfam" id="PF01814">
    <property type="entry name" value="Hemerythrin"/>
    <property type="match status" value="1"/>
</dbReference>
<name>A0A9D9HHS5_9SPIR</name>
<dbReference type="GO" id="GO:0046872">
    <property type="term" value="F:metal ion binding"/>
    <property type="evidence" value="ECO:0007669"/>
    <property type="project" value="UniProtKB-KW"/>
</dbReference>
<sequence length="142" mass="16527">MSTAWKKIEWTDDYLLNIPEIDIQHKKLVALANELYDAVTGDPERYKLNMSKILKGLGDYTVYHFSSEEAFLKKYDYPALATHKLAHDNFITELNSQVKKLSVNSIEDGGRFYEYVVSWVLTHIAKADRLWADFVHRKQKTA</sequence>
<reference evidence="6" key="1">
    <citation type="submission" date="2020-10" db="EMBL/GenBank/DDBJ databases">
        <authorList>
            <person name="Gilroy R."/>
        </authorList>
    </citation>
    <scope>NUCLEOTIDE SEQUENCE</scope>
    <source>
        <strain evidence="6">B3-4054</strain>
    </source>
</reference>
<evidence type="ECO:0000313" key="7">
    <source>
        <dbReference type="Proteomes" id="UP000823616"/>
    </source>
</evidence>
<dbReference type="PANTHER" id="PTHR37164">
    <property type="entry name" value="BACTERIOHEMERYTHRIN"/>
    <property type="match status" value="1"/>
</dbReference>
<organism evidence="6 7">
    <name type="scientific">Candidatus Avitreponema avistercoris</name>
    <dbReference type="NCBI Taxonomy" id="2840705"/>
    <lineage>
        <taxon>Bacteria</taxon>
        <taxon>Pseudomonadati</taxon>
        <taxon>Spirochaetota</taxon>
        <taxon>Spirochaetia</taxon>
        <taxon>Spirochaetales</taxon>
        <taxon>Candidatus Avitreponema</taxon>
    </lineage>
</organism>
<dbReference type="PROSITE" id="PS00550">
    <property type="entry name" value="HEMERYTHRINS"/>
    <property type="match status" value="1"/>
</dbReference>
<evidence type="ECO:0000259" key="5">
    <source>
        <dbReference type="Pfam" id="PF01814"/>
    </source>
</evidence>
<dbReference type="InterPro" id="IPR050669">
    <property type="entry name" value="Hemerythrin"/>
</dbReference>
<protein>
    <submittedName>
        <fullName evidence="6">Hemerythrin family protein</fullName>
    </submittedName>
</protein>
<dbReference type="PANTHER" id="PTHR37164:SF1">
    <property type="entry name" value="BACTERIOHEMERYTHRIN"/>
    <property type="match status" value="1"/>
</dbReference>
<dbReference type="Proteomes" id="UP000823616">
    <property type="component" value="Unassembled WGS sequence"/>
</dbReference>
<dbReference type="InterPro" id="IPR012312">
    <property type="entry name" value="Hemerythrin-like"/>
</dbReference>
<comment type="caution">
    <text evidence="6">The sequence shown here is derived from an EMBL/GenBank/DDBJ whole genome shotgun (WGS) entry which is preliminary data.</text>
</comment>
<keyword evidence="2" id="KW-0561">Oxygen transport</keyword>
<dbReference type="CDD" id="cd12107">
    <property type="entry name" value="Hemerythrin"/>
    <property type="match status" value="1"/>
</dbReference>
<evidence type="ECO:0000256" key="2">
    <source>
        <dbReference type="ARBA" id="ARBA00022621"/>
    </source>
</evidence>
<evidence type="ECO:0000256" key="3">
    <source>
        <dbReference type="ARBA" id="ARBA00022723"/>
    </source>
</evidence>
<dbReference type="GO" id="GO:0005344">
    <property type="term" value="F:oxygen carrier activity"/>
    <property type="evidence" value="ECO:0007669"/>
    <property type="project" value="UniProtKB-KW"/>
</dbReference>
<dbReference type="SUPFAM" id="SSF47188">
    <property type="entry name" value="Hemerythrin-like"/>
    <property type="match status" value="1"/>
</dbReference>
<dbReference type="AlphaFoldDB" id="A0A9D9HHS5"/>
<evidence type="ECO:0000313" key="6">
    <source>
        <dbReference type="EMBL" id="MBO8450557.1"/>
    </source>
</evidence>
<accession>A0A9D9HHS5</accession>
<gene>
    <name evidence="6" type="ORF">IAA96_05560</name>
</gene>